<evidence type="ECO:0000313" key="2">
    <source>
        <dbReference type="Proteomes" id="UP000013909"/>
    </source>
</evidence>
<dbReference type="STRING" id="1232681.ADIS_2312"/>
<reference evidence="1 2" key="1">
    <citation type="submission" date="2013-02" db="EMBL/GenBank/DDBJ databases">
        <title>A novel strain isolated from Lonar lake, Maharashtra, India.</title>
        <authorList>
            <person name="Singh A."/>
        </authorList>
    </citation>
    <scope>NUCLEOTIDE SEQUENCE [LARGE SCALE GENOMIC DNA]</scope>
    <source>
        <strain evidence="1 2">AK24</strain>
    </source>
</reference>
<dbReference type="AlphaFoldDB" id="R7ZT24"/>
<name>R7ZT24_9BACT</name>
<evidence type="ECO:0000313" key="1">
    <source>
        <dbReference type="EMBL" id="EON77232.1"/>
    </source>
</evidence>
<accession>R7ZT24</accession>
<sequence length="39" mass="4283">MTFVIICSFVAVSGTSKNSNFHPLLDLNRAVAHFFTILA</sequence>
<keyword evidence="2" id="KW-1185">Reference proteome</keyword>
<proteinExistence type="predicted"/>
<protein>
    <submittedName>
        <fullName evidence="1">Uncharacterized protein</fullName>
    </submittedName>
</protein>
<dbReference type="Proteomes" id="UP000013909">
    <property type="component" value="Unassembled WGS sequence"/>
</dbReference>
<comment type="caution">
    <text evidence="1">The sequence shown here is derived from an EMBL/GenBank/DDBJ whole genome shotgun (WGS) entry which is preliminary data.</text>
</comment>
<gene>
    <name evidence="1" type="ORF">ADIS_2312</name>
</gene>
<organism evidence="1 2">
    <name type="scientific">Lunatimonas lonarensis</name>
    <dbReference type="NCBI Taxonomy" id="1232681"/>
    <lineage>
        <taxon>Bacteria</taxon>
        <taxon>Pseudomonadati</taxon>
        <taxon>Bacteroidota</taxon>
        <taxon>Cytophagia</taxon>
        <taxon>Cytophagales</taxon>
        <taxon>Cyclobacteriaceae</taxon>
    </lineage>
</organism>
<dbReference type="EMBL" id="AQHR01000061">
    <property type="protein sequence ID" value="EON77232.1"/>
    <property type="molecule type" value="Genomic_DNA"/>
</dbReference>